<dbReference type="InterPro" id="IPR036259">
    <property type="entry name" value="MFS_trans_sf"/>
</dbReference>
<name>A0ABQ4E1P8_9ACTN</name>
<organism evidence="3 4">
    <name type="scientific">Plantactinospora endophytica</name>
    <dbReference type="NCBI Taxonomy" id="673535"/>
    <lineage>
        <taxon>Bacteria</taxon>
        <taxon>Bacillati</taxon>
        <taxon>Actinomycetota</taxon>
        <taxon>Actinomycetes</taxon>
        <taxon>Micromonosporales</taxon>
        <taxon>Micromonosporaceae</taxon>
        <taxon>Plantactinospora</taxon>
    </lineage>
</organism>
<feature type="compositionally biased region" description="Low complexity" evidence="1">
    <location>
        <begin position="183"/>
        <end position="195"/>
    </location>
</feature>
<dbReference type="EMBL" id="BONW01000016">
    <property type="protein sequence ID" value="GIG88623.1"/>
    <property type="molecule type" value="Genomic_DNA"/>
</dbReference>
<proteinExistence type="predicted"/>
<dbReference type="InterPro" id="IPR011701">
    <property type="entry name" value="MFS"/>
</dbReference>
<feature type="region of interest" description="Disordered" evidence="1">
    <location>
        <begin position="174"/>
        <end position="210"/>
    </location>
</feature>
<dbReference type="SUPFAM" id="SSF103473">
    <property type="entry name" value="MFS general substrate transporter"/>
    <property type="match status" value="1"/>
</dbReference>
<comment type="caution">
    <text evidence="3">The sequence shown here is derived from an EMBL/GenBank/DDBJ whole genome shotgun (WGS) entry which is preliminary data.</text>
</comment>
<dbReference type="Proteomes" id="UP000646749">
    <property type="component" value="Unassembled WGS sequence"/>
</dbReference>
<keyword evidence="2" id="KW-0472">Membrane</keyword>
<protein>
    <recommendedName>
        <fullName evidence="5">Major facilitator superfamily (MFS) profile domain-containing protein</fullName>
    </recommendedName>
</protein>
<feature type="transmembrane region" description="Helical" evidence="2">
    <location>
        <begin position="138"/>
        <end position="162"/>
    </location>
</feature>
<accession>A0ABQ4E1P8</accession>
<evidence type="ECO:0008006" key="5">
    <source>
        <dbReference type="Google" id="ProtNLM"/>
    </source>
</evidence>
<keyword evidence="2" id="KW-0812">Transmembrane</keyword>
<evidence type="ECO:0000256" key="2">
    <source>
        <dbReference type="SAM" id="Phobius"/>
    </source>
</evidence>
<feature type="transmembrane region" description="Helical" evidence="2">
    <location>
        <begin position="75"/>
        <end position="99"/>
    </location>
</feature>
<sequence length="210" mass="21226">MHITIFAHREVGLGVDTAGLTAAVIGMVGLAGRVFWGRLFERVAAAHWLLLGLALAGIAGIGLLLAAGATGIGALVWAAAVVHGGGALAANLVVMLAAIRRAGRNVGRISGVMGGGQFLGFAAGPVAFGALVDATDSYPVGWLAVATAYGLAAVVMVGWAGWLRRRPVPVDNEPLLLDDRPAGRSSRSGSAATPCLPLPPPSRTRRSSGP</sequence>
<keyword evidence="4" id="KW-1185">Reference proteome</keyword>
<feature type="transmembrane region" description="Helical" evidence="2">
    <location>
        <begin position="48"/>
        <end position="69"/>
    </location>
</feature>
<feature type="transmembrane region" description="Helical" evidence="2">
    <location>
        <begin position="18"/>
        <end position="36"/>
    </location>
</feature>
<evidence type="ECO:0000313" key="4">
    <source>
        <dbReference type="Proteomes" id="UP000646749"/>
    </source>
</evidence>
<evidence type="ECO:0000256" key="1">
    <source>
        <dbReference type="SAM" id="MobiDB-lite"/>
    </source>
</evidence>
<feature type="transmembrane region" description="Helical" evidence="2">
    <location>
        <begin position="111"/>
        <end position="132"/>
    </location>
</feature>
<dbReference type="Pfam" id="PF07690">
    <property type="entry name" value="MFS_1"/>
    <property type="match status" value="1"/>
</dbReference>
<reference evidence="3 4" key="1">
    <citation type="submission" date="2021-01" db="EMBL/GenBank/DDBJ databases">
        <title>Whole genome shotgun sequence of Plantactinospora endophytica NBRC 110450.</title>
        <authorList>
            <person name="Komaki H."/>
            <person name="Tamura T."/>
        </authorList>
    </citation>
    <scope>NUCLEOTIDE SEQUENCE [LARGE SCALE GENOMIC DNA]</scope>
    <source>
        <strain evidence="3 4">NBRC 110450</strain>
    </source>
</reference>
<evidence type="ECO:0000313" key="3">
    <source>
        <dbReference type="EMBL" id="GIG88623.1"/>
    </source>
</evidence>
<dbReference type="Gene3D" id="1.20.1250.20">
    <property type="entry name" value="MFS general substrate transporter like domains"/>
    <property type="match status" value="1"/>
</dbReference>
<keyword evidence="2" id="KW-1133">Transmembrane helix</keyword>
<gene>
    <name evidence="3" type="ORF">Pen02_35590</name>
</gene>